<name>A4BE13_9GAMM</name>
<dbReference type="Gene3D" id="2.40.10.220">
    <property type="entry name" value="predicted glycosyltransferase like domains"/>
    <property type="match status" value="1"/>
</dbReference>
<evidence type="ECO:0000313" key="3">
    <source>
        <dbReference type="Proteomes" id="UP000005953"/>
    </source>
</evidence>
<organism evidence="2 3">
    <name type="scientific">Reinekea blandensis MED297</name>
    <dbReference type="NCBI Taxonomy" id="314283"/>
    <lineage>
        <taxon>Bacteria</taxon>
        <taxon>Pseudomonadati</taxon>
        <taxon>Pseudomonadota</taxon>
        <taxon>Gammaproteobacteria</taxon>
        <taxon>Oceanospirillales</taxon>
        <taxon>Saccharospirillaceae</taxon>
        <taxon>Reinekea</taxon>
    </lineage>
</organism>
<protein>
    <recommendedName>
        <fullName evidence="1">PilZ domain-containing protein</fullName>
    </recommendedName>
</protein>
<dbReference type="HOGENOM" id="CLU_1460164_0_0_6"/>
<proteinExistence type="predicted"/>
<dbReference type="STRING" id="314283.MED297_16474"/>
<dbReference type="Pfam" id="PF07238">
    <property type="entry name" value="PilZ"/>
    <property type="match status" value="1"/>
</dbReference>
<keyword evidence="3" id="KW-1185">Reference proteome</keyword>
<evidence type="ECO:0000313" key="2">
    <source>
        <dbReference type="EMBL" id="EAR09772.1"/>
    </source>
</evidence>
<dbReference type="AlphaFoldDB" id="A4BE13"/>
<comment type="caution">
    <text evidence="2">The sequence shown here is derived from an EMBL/GenBank/DDBJ whole genome shotgun (WGS) entry which is preliminary data.</text>
</comment>
<evidence type="ECO:0000259" key="1">
    <source>
        <dbReference type="Pfam" id="PF07238"/>
    </source>
</evidence>
<dbReference type="GO" id="GO:0035438">
    <property type="term" value="F:cyclic-di-GMP binding"/>
    <property type="evidence" value="ECO:0007669"/>
    <property type="project" value="InterPro"/>
</dbReference>
<dbReference type="InterPro" id="IPR009875">
    <property type="entry name" value="PilZ_domain"/>
</dbReference>
<gene>
    <name evidence="2" type="ORF">MED297_16474</name>
</gene>
<dbReference type="OrthoDB" id="9780702at2"/>
<dbReference type="Proteomes" id="UP000005953">
    <property type="component" value="Unassembled WGS sequence"/>
</dbReference>
<dbReference type="EMBL" id="AAOE01000008">
    <property type="protein sequence ID" value="EAR09772.1"/>
    <property type="molecule type" value="Genomic_DNA"/>
</dbReference>
<sequence length="185" mass="21131">MTQNDKTPEDRREAFRVDIKASVSLQKREPERVDPADYFQQLHTLSLYAQFQQLDQELNQVAERIKDLATFKSIDILRRQISALSKISAVQSLTSGDMTSQTVNISEGGCSFDVTSPMSIGDEFATAIIFQPTYFALFMFSEVVEVTPTESNLSRVHLRFKELTDRQTQQIVKHMFQAQTEQKNA</sequence>
<reference evidence="2 3" key="1">
    <citation type="submission" date="2006-02" db="EMBL/GenBank/DDBJ databases">
        <authorList>
            <person name="Pinhassi J."/>
            <person name="Pedros-Alio C."/>
            <person name="Ferriera S."/>
            <person name="Johnson J."/>
            <person name="Kravitz S."/>
            <person name="Halpern A."/>
            <person name="Remington K."/>
            <person name="Beeson K."/>
            <person name="Tran B."/>
            <person name="Rogers Y.-H."/>
            <person name="Friedman R."/>
            <person name="Venter J.C."/>
        </authorList>
    </citation>
    <scope>NUCLEOTIDE SEQUENCE [LARGE SCALE GENOMIC DNA]</scope>
    <source>
        <strain evidence="2 3">MED297</strain>
    </source>
</reference>
<accession>A4BE13</accession>
<feature type="domain" description="PilZ" evidence="1">
    <location>
        <begin position="87"/>
        <end position="177"/>
    </location>
</feature>
<dbReference type="RefSeq" id="WP_008043567.1">
    <property type="nucleotide sequence ID" value="NZ_CH724150.1"/>
</dbReference>